<feature type="transmembrane region" description="Helical" evidence="1">
    <location>
        <begin position="51"/>
        <end position="67"/>
    </location>
</feature>
<evidence type="ECO:0000313" key="2">
    <source>
        <dbReference type="EMBL" id="SUA80414.1"/>
    </source>
</evidence>
<protein>
    <submittedName>
        <fullName evidence="2">Uncharacterized protein</fullName>
    </submittedName>
</protein>
<dbReference type="OrthoDB" id="4566061at2"/>
<keyword evidence="1" id="KW-0812">Transmembrane</keyword>
<gene>
    <name evidence="2" type="ORF">NCTC1934_04264</name>
</gene>
<keyword evidence="1" id="KW-0472">Membrane</keyword>
<evidence type="ECO:0000313" key="3">
    <source>
        <dbReference type="Proteomes" id="UP000255467"/>
    </source>
</evidence>
<accession>A0A378YTF9</accession>
<sequence>MSHAHNPNPAPGIDWDGELQALMEASGIEPRYADRPTWTTRIRRRLHTARPVLFGIGVTGVGMWWVAHAGAPAAATVPLLVWLTGWIGYWVWIGFGRPDTATTAHTLHTLTVHGFRAGSRFAFRHSRPARARWRAWQAARARDRAAAVRPAPATTI</sequence>
<keyword evidence="3" id="KW-1185">Reference proteome</keyword>
<evidence type="ECO:0000256" key="1">
    <source>
        <dbReference type="SAM" id="Phobius"/>
    </source>
</evidence>
<proteinExistence type="predicted"/>
<reference evidence="2 3" key="1">
    <citation type="submission" date="2018-06" db="EMBL/GenBank/DDBJ databases">
        <authorList>
            <consortium name="Pathogen Informatics"/>
            <person name="Doyle S."/>
        </authorList>
    </citation>
    <scope>NUCLEOTIDE SEQUENCE [LARGE SCALE GENOMIC DNA]</scope>
    <source>
        <strain evidence="2 3">NCTC1934</strain>
    </source>
</reference>
<dbReference type="AlphaFoldDB" id="A0A378YTF9"/>
<dbReference type="EMBL" id="UGRY01000002">
    <property type="protein sequence ID" value="SUA80414.1"/>
    <property type="molecule type" value="Genomic_DNA"/>
</dbReference>
<feature type="transmembrane region" description="Helical" evidence="1">
    <location>
        <begin position="73"/>
        <end position="92"/>
    </location>
</feature>
<keyword evidence="1" id="KW-1133">Transmembrane helix</keyword>
<dbReference type="Proteomes" id="UP000255467">
    <property type="component" value="Unassembled WGS sequence"/>
</dbReference>
<organism evidence="2 3">
    <name type="scientific">Nocardia otitidiscaviarum</name>
    <dbReference type="NCBI Taxonomy" id="1823"/>
    <lineage>
        <taxon>Bacteria</taxon>
        <taxon>Bacillati</taxon>
        <taxon>Actinomycetota</taxon>
        <taxon>Actinomycetes</taxon>
        <taxon>Mycobacteriales</taxon>
        <taxon>Nocardiaceae</taxon>
        <taxon>Nocardia</taxon>
    </lineage>
</organism>
<dbReference type="RefSeq" id="WP_147287140.1">
    <property type="nucleotide sequence ID" value="NZ_UGRY01000002.1"/>
</dbReference>
<name>A0A378YTF9_9NOCA</name>